<name>A0A6H5HXA2_9HEMI</name>
<dbReference type="AlphaFoldDB" id="A0A6H5HXA2"/>
<organism evidence="2 3">
    <name type="scientific">Nesidiocoris tenuis</name>
    <dbReference type="NCBI Taxonomy" id="355587"/>
    <lineage>
        <taxon>Eukaryota</taxon>
        <taxon>Metazoa</taxon>
        <taxon>Ecdysozoa</taxon>
        <taxon>Arthropoda</taxon>
        <taxon>Hexapoda</taxon>
        <taxon>Insecta</taxon>
        <taxon>Pterygota</taxon>
        <taxon>Neoptera</taxon>
        <taxon>Paraneoptera</taxon>
        <taxon>Hemiptera</taxon>
        <taxon>Heteroptera</taxon>
        <taxon>Panheteroptera</taxon>
        <taxon>Cimicomorpha</taxon>
        <taxon>Miridae</taxon>
        <taxon>Dicyphina</taxon>
        <taxon>Nesidiocoris</taxon>
    </lineage>
</organism>
<accession>A0A6H5HXA2</accession>
<protein>
    <submittedName>
        <fullName evidence="2">Uncharacterized protein</fullName>
    </submittedName>
</protein>
<dbReference type="Proteomes" id="UP000479000">
    <property type="component" value="Unassembled WGS sequence"/>
</dbReference>
<evidence type="ECO:0000256" key="1">
    <source>
        <dbReference type="SAM" id="Phobius"/>
    </source>
</evidence>
<proteinExistence type="predicted"/>
<feature type="non-terminal residue" evidence="2">
    <location>
        <position position="1"/>
    </location>
</feature>
<feature type="transmembrane region" description="Helical" evidence="1">
    <location>
        <begin position="14"/>
        <end position="34"/>
    </location>
</feature>
<reference evidence="2 3" key="1">
    <citation type="submission" date="2020-02" db="EMBL/GenBank/DDBJ databases">
        <authorList>
            <person name="Ferguson B K."/>
        </authorList>
    </citation>
    <scope>NUCLEOTIDE SEQUENCE [LARGE SCALE GENOMIC DNA]</scope>
</reference>
<dbReference type="EMBL" id="CADCXU010034617">
    <property type="protein sequence ID" value="CAB0019842.1"/>
    <property type="molecule type" value="Genomic_DNA"/>
</dbReference>
<keyword evidence="3" id="KW-1185">Reference proteome</keyword>
<gene>
    <name evidence="2" type="ORF">NTEN_LOCUS23496</name>
</gene>
<keyword evidence="1" id="KW-1133">Transmembrane helix</keyword>
<evidence type="ECO:0000313" key="2">
    <source>
        <dbReference type="EMBL" id="CAB0019842.1"/>
    </source>
</evidence>
<keyword evidence="1" id="KW-0812">Transmembrane</keyword>
<keyword evidence="1" id="KW-0472">Membrane</keyword>
<feature type="non-terminal residue" evidence="2">
    <location>
        <position position="61"/>
    </location>
</feature>
<sequence length="61" mass="7573">ALVKRQYFHFHSNFVIRLPFLESPYLLDIFMFIASRQRKQRTIRFRNLSFWFSYSALVKKI</sequence>
<evidence type="ECO:0000313" key="3">
    <source>
        <dbReference type="Proteomes" id="UP000479000"/>
    </source>
</evidence>